<feature type="non-terminal residue" evidence="9">
    <location>
        <position position="1"/>
    </location>
</feature>
<protein>
    <recommendedName>
        <fullName evidence="8">3'-phosphoadenosine 5'-phosphate phosphatase</fullName>
    </recommendedName>
</protein>
<dbReference type="InterPro" id="IPR020550">
    <property type="entry name" value="Inositol_monophosphatase_CS"/>
</dbReference>
<comment type="similarity">
    <text evidence="1">Belongs to the inositol monophosphatase superfamily. CysQ family.</text>
</comment>
<reference evidence="9" key="1">
    <citation type="submission" date="2018-05" db="EMBL/GenBank/DDBJ databases">
        <authorList>
            <person name="Lanie J.A."/>
            <person name="Ng W.-L."/>
            <person name="Kazmierczak K.M."/>
            <person name="Andrzejewski T.M."/>
            <person name="Davidsen T.M."/>
            <person name="Wayne K.J."/>
            <person name="Tettelin H."/>
            <person name="Glass J.I."/>
            <person name="Rusch D."/>
            <person name="Podicherti R."/>
            <person name="Tsui H.-C.T."/>
            <person name="Winkler M.E."/>
        </authorList>
    </citation>
    <scope>NUCLEOTIDE SEQUENCE</scope>
</reference>
<dbReference type="PROSITE" id="PS00630">
    <property type="entry name" value="IMP_2"/>
    <property type="match status" value="1"/>
</dbReference>
<keyword evidence="3" id="KW-0997">Cell inner membrane</keyword>
<dbReference type="PANTHER" id="PTHR43028">
    <property type="entry name" value="3'(2'),5'-BISPHOSPHATE NUCLEOTIDASE 1"/>
    <property type="match status" value="1"/>
</dbReference>
<dbReference type="GO" id="GO:0000287">
    <property type="term" value="F:magnesium ion binding"/>
    <property type="evidence" value="ECO:0007669"/>
    <property type="project" value="InterPro"/>
</dbReference>
<dbReference type="GO" id="GO:0050427">
    <property type="term" value="P:3'-phosphoadenosine 5'-phosphosulfate metabolic process"/>
    <property type="evidence" value="ECO:0007669"/>
    <property type="project" value="TreeGrafter"/>
</dbReference>
<evidence type="ECO:0000256" key="5">
    <source>
        <dbReference type="ARBA" id="ARBA00022801"/>
    </source>
</evidence>
<gene>
    <name evidence="9" type="ORF">METZ01_LOCUS447204</name>
</gene>
<evidence type="ECO:0000256" key="2">
    <source>
        <dbReference type="ARBA" id="ARBA00022475"/>
    </source>
</evidence>
<dbReference type="GO" id="GO:0000103">
    <property type="term" value="P:sulfate assimilation"/>
    <property type="evidence" value="ECO:0007669"/>
    <property type="project" value="TreeGrafter"/>
</dbReference>
<dbReference type="InterPro" id="IPR000760">
    <property type="entry name" value="Inositol_monophosphatase-like"/>
</dbReference>
<dbReference type="InterPro" id="IPR020583">
    <property type="entry name" value="Inositol_monoP_metal-BS"/>
</dbReference>
<dbReference type="Gene3D" id="3.30.540.10">
    <property type="entry name" value="Fructose-1,6-Bisphosphatase, subunit A, domain 1"/>
    <property type="match status" value="1"/>
</dbReference>
<dbReference type="GO" id="GO:0046854">
    <property type="term" value="P:phosphatidylinositol phosphate biosynthetic process"/>
    <property type="evidence" value="ECO:0007669"/>
    <property type="project" value="InterPro"/>
</dbReference>
<organism evidence="9">
    <name type="scientific">marine metagenome</name>
    <dbReference type="NCBI Taxonomy" id="408172"/>
    <lineage>
        <taxon>unclassified sequences</taxon>
        <taxon>metagenomes</taxon>
        <taxon>ecological metagenomes</taxon>
    </lineage>
</organism>
<feature type="non-terminal residue" evidence="9">
    <location>
        <position position="244"/>
    </location>
</feature>
<proteinExistence type="inferred from homology"/>
<evidence type="ECO:0000313" key="9">
    <source>
        <dbReference type="EMBL" id="SVD94350.1"/>
    </source>
</evidence>
<evidence type="ECO:0000256" key="3">
    <source>
        <dbReference type="ARBA" id="ARBA00022519"/>
    </source>
</evidence>
<sequence>VNKTDLNPFLQPVCNIAIEAGLIINSYYKLNNEVEFKEDRTPLTEADLASNKFIIDSLSDLNIDIPILSEESLVDWDVRKNWLRSWLVDPLDGTKEFINQRREFTVNIALIEKNEPVLGVIYAPSLSILYYASKNNGSYKLSCDQKINSLSDSTKIQTNHKKYSDHINVFKSRSHSNNEFENWVKNNVDDYELIQKGSSIKFCEIAEGKADLYPRFGPTSEWDIAAGHIILVEAGGEIKSIDDK</sequence>
<dbReference type="GO" id="GO:0008441">
    <property type="term" value="F:3'(2'),5'-bisphosphate nucleotidase activity"/>
    <property type="evidence" value="ECO:0007669"/>
    <property type="project" value="InterPro"/>
</dbReference>
<evidence type="ECO:0000256" key="1">
    <source>
        <dbReference type="ARBA" id="ARBA00005289"/>
    </source>
</evidence>
<keyword evidence="7" id="KW-0472">Membrane</keyword>
<dbReference type="HAMAP" id="MF_02095">
    <property type="entry name" value="CysQ"/>
    <property type="match status" value="1"/>
</dbReference>
<keyword evidence="4" id="KW-0479">Metal-binding</keyword>
<keyword evidence="6" id="KW-0460">Magnesium</keyword>
<dbReference type="EMBL" id="UINC01183546">
    <property type="protein sequence ID" value="SVD94350.1"/>
    <property type="molecule type" value="Genomic_DNA"/>
</dbReference>
<keyword evidence="2" id="KW-1003">Cell membrane</keyword>
<dbReference type="PANTHER" id="PTHR43028:SF5">
    <property type="entry name" value="3'(2'),5'-BISPHOSPHATE NUCLEOTIDASE 1"/>
    <property type="match status" value="1"/>
</dbReference>
<dbReference type="PROSITE" id="PS00629">
    <property type="entry name" value="IMP_1"/>
    <property type="match status" value="1"/>
</dbReference>
<dbReference type="Gene3D" id="3.40.190.80">
    <property type="match status" value="1"/>
</dbReference>
<keyword evidence="5" id="KW-0378">Hydrolase</keyword>
<dbReference type="InterPro" id="IPR050725">
    <property type="entry name" value="CysQ/Inositol_MonoPase"/>
</dbReference>
<name>A0A382ZGE1_9ZZZZ</name>
<dbReference type="Pfam" id="PF00459">
    <property type="entry name" value="Inositol_P"/>
    <property type="match status" value="1"/>
</dbReference>
<evidence type="ECO:0000256" key="6">
    <source>
        <dbReference type="ARBA" id="ARBA00022842"/>
    </source>
</evidence>
<evidence type="ECO:0000256" key="4">
    <source>
        <dbReference type="ARBA" id="ARBA00022723"/>
    </source>
</evidence>
<evidence type="ECO:0000256" key="7">
    <source>
        <dbReference type="ARBA" id="ARBA00023136"/>
    </source>
</evidence>
<dbReference type="AlphaFoldDB" id="A0A382ZGE1"/>
<dbReference type="InterPro" id="IPR006240">
    <property type="entry name" value="CysQ"/>
</dbReference>
<dbReference type="NCBIfam" id="TIGR01331">
    <property type="entry name" value="bisphos_cysQ"/>
    <property type="match status" value="1"/>
</dbReference>
<dbReference type="SUPFAM" id="SSF56655">
    <property type="entry name" value="Carbohydrate phosphatase"/>
    <property type="match status" value="1"/>
</dbReference>
<dbReference type="CDD" id="cd01638">
    <property type="entry name" value="CysQ"/>
    <property type="match status" value="1"/>
</dbReference>
<accession>A0A382ZGE1</accession>
<evidence type="ECO:0000256" key="8">
    <source>
        <dbReference type="ARBA" id="ARBA00044544"/>
    </source>
</evidence>